<accession>A0AAJ5VW19</accession>
<keyword evidence="1" id="KW-0472">Membrane</keyword>
<keyword evidence="1" id="KW-0812">Transmembrane</keyword>
<dbReference type="Proteomes" id="UP001217476">
    <property type="component" value="Chromosome"/>
</dbReference>
<feature type="transmembrane region" description="Helical" evidence="1">
    <location>
        <begin position="26"/>
        <end position="43"/>
    </location>
</feature>
<evidence type="ECO:0000313" key="2">
    <source>
        <dbReference type="EMBL" id="WEK04458.1"/>
    </source>
</evidence>
<gene>
    <name evidence="2" type="ORF">P0Y65_20155</name>
</gene>
<evidence type="ECO:0000313" key="3">
    <source>
        <dbReference type="Proteomes" id="UP001217476"/>
    </source>
</evidence>
<keyword evidence="1" id="KW-1133">Transmembrane helix</keyword>
<name>A0AAJ5VW19_9HYPH</name>
<evidence type="ECO:0000256" key="1">
    <source>
        <dbReference type="SAM" id="Phobius"/>
    </source>
</evidence>
<protein>
    <submittedName>
        <fullName evidence="2">Uncharacterized protein</fullName>
    </submittedName>
</protein>
<dbReference type="AlphaFoldDB" id="A0AAJ5VW19"/>
<reference evidence="2" key="1">
    <citation type="submission" date="2023-03" db="EMBL/GenBank/DDBJ databases">
        <title>Andean soil-derived lignocellulolytic bacterial consortium as a source of novel taxa and putative plastic-active enzymes.</title>
        <authorList>
            <person name="Diaz-Garcia L."/>
            <person name="Chuvochina M."/>
            <person name="Feuerriegel G."/>
            <person name="Bunk B."/>
            <person name="Sproer C."/>
            <person name="Streit W.R."/>
            <person name="Rodriguez L.M."/>
            <person name="Overmann J."/>
            <person name="Jimenez D.J."/>
        </authorList>
    </citation>
    <scope>NUCLEOTIDE SEQUENCE</scope>
    <source>
        <strain evidence="2">MAG 4196</strain>
    </source>
</reference>
<proteinExistence type="predicted"/>
<organism evidence="2 3">
    <name type="scientific">Candidatus Devosia phytovorans</name>
    <dbReference type="NCBI Taxonomy" id="3121372"/>
    <lineage>
        <taxon>Bacteria</taxon>
        <taxon>Pseudomonadati</taxon>
        <taxon>Pseudomonadota</taxon>
        <taxon>Alphaproteobacteria</taxon>
        <taxon>Hyphomicrobiales</taxon>
        <taxon>Devosiaceae</taxon>
        <taxon>Devosia</taxon>
    </lineage>
</organism>
<sequence>MSDPDRDDDYRPRTFLQVLYGNPRRWIYIGLLIVVLLILRWTGNL</sequence>
<dbReference type="EMBL" id="CP119312">
    <property type="protein sequence ID" value="WEK04458.1"/>
    <property type="molecule type" value="Genomic_DNA"/>
</dbReference>